<keyword evidence="3" id="KW-1185">Reference proteome</keyword>
<feature type="non-terminal residue" evidence="2">
    <location>
        <position position="121"/>
    </location>
</feature>
<dbReference type="Proteomes" id="UP000053097">
    <property type="component" value="Unassembled WGS sequence"/>
</dbReference>
<proteinExistence type="predicted"/>
<feature type="compositionally biased region" description="Low complexity" evidence="1">
    <location>
        <begin position="59"/>
        <end position="68"/>
    </location>
</feature>
<reference evidence="2 3" key="1">
    <citation type="journal article" date="2014" name="Curr. Biol.">
        <title>The genome of the clonal raider ant Cerapachys biroi.</title>
        <authorList>
            <person name="Oxley P.R."/>
            <person name="Ji L."/>
            <person name="Fetter-Pruneda I."/>
            <person name="McKenzie S.K."/>
            <person name="Li C."/>
            <person name="Hu H."/>
            <person name="Zhang G."/>
            <person name="Kronauer D.J."/>
        </authorList>
    </citation>
    <scope>NUCLEOTIDE SEQUENCE [LARGE SCALE GENOMIC DNA]</scope>
</reference>
<evidence type="ECO:0000313" key="2">
    <source>
        <dbReference type="EMBL" id="EZA46418.1"/>
    </source>
</evidence>
<dbReference type="EMBL" id="KK111374">
    <property type="protein sequence ID" value="EZA46418.1"/>
    <property type="molecule type" value="Genomic_DNA"/>
</dbReference>
<sequence length="121" mass="13114">MSTEHGMDGSCPLLFPSFGEQSGSERGGGYSSQKLGVYRPGADAIDLGYHTLDNNACRTTSASSSSSTLGIVPNPPIRQQHQQQQPPLQSKHHLVHHAVADLCQLDDSLLLRIFSWLGTRD</sequence>
<feature type="compositionally biased region" description="Low complexity" evidence="1">
    <location>
        <begin position="77"/>
        <end position="89"/>
    </location>
</feature>
<gene>
    <name evidence="2" type="ORF">X777_00180</name>
</gene>
<feature type="region of interest" description="Disordered" evidence="1">
    <location>
        <begin position="59"/>
        <end position="92"/>
    </location>
</feature>
<evidence type="ECO:0008006" key="4">
    <source>
        <dbReference type="Google" id="ProtNLM"/>
    </source>
</evidence>
<accession>A0A026VRL9</accession>
<organism evidence="2 3">
    <name type="scientific">Ooceraea biroi</name>
    <name type="common">Clonal raider ant</name>
    <name type="synonym">Cerapachys biroi</name>
    <dbReference type="NCBI Taxonomy" id="2015173"/>
    <lineage>
        <taxon>Eukaryota</taxon>
        <taxon>Metazoa</taxon>
        <taxon>Ecdysozoa</taxon>
        <taxon>Arthropoda</taxon>
        <taxon>Hexapoda</taxon>
        <taxon>Insecta</taxon>
        <taxon>Pterygota</taxon>
        <taxon>Neoptera</taxon>
        <taxon>Endopterygota</taxon>
        <taxon>Hymenoptera</taxon>
        <taxon>Apocrita</taxon>
        <taxon>Aculeata</taxon>
        <taxon>Formicoidea</taxon>
        <taxon>Formicidae</taxon>
        <taxon>Dorylinae</taxon>
        <taxon>Ooceraea</taxon>
    </lineage>
</organism>
<protein>
    <recommendedName>
        <fullName evidence="4">F-box domain-containing protein</fullName>
    </recommendedName>
</protein>
<evidence type="ECO:0000313" key="3">
    <source>
        <dbReference type="Proteomes" id="UP000053097"/>
    </source>
</evidence>
<evidence type="ECO:0000256" key="1">
    <source>
        <dbReference type="SAM" id="MobiDB-lite"/>
    </source>
</evidence>
<dbReference type="OrthoDB" id="423607at2759"/>
<dbReference type="STRING" id="2015173.A0A026VRL9"/>
<feature type="region of interest" description="Disordered" evidence="1">
    <location>
        <begin position="1"/>
        <end position="33"/>
    </location>
</feature>
<name>A0A026VRL9_OOCBI</name>
<dbReference type="AlphaFoldDB" id="A0A026VRL9"/>